<organism evidence="2">
    <name type="scientific">Albugo laibachii Nc14</name>
    <dbReference type="NCBI Taxonomy" id="890382"/>
    <lineage>
        <taxon>Eukaryota</taxon>
        <taxon>Sar</taxon>
        <taxon>Stramenopiles</taxon>
        <taxon>Oomycota</taxon>
        <taxon>Peronosporomycetes</taxon>
        <taxon>Albuginales</taxon>
        <taxon>Albuginaceae</taxon>
        <taxon>Albugo</taxon>
    </lineage>
</organism>
<feature type="region of interest" description="Disordered" evidence="1">
    <location>
        <begin position="798"/>
        <end position="819"/>
    </location>
</feature>
<name>F0WVE2_9STRA</name>
<dbReference type="Pfam" id="PF10236">
    <property type="entry name" value="DAP3"/>
    <property type="match status" value="1"/>
</dbReference>
<dbReference type="InterPro" id="IPR000048">
    <property type="entry name" value="IQ_motif_EF-hand-BS"/>
</dbReference>
<dbReference type="InterPro" id="IPR019368">
    <property type="entry name" value="Ribosomal_mS29"/>
</dbReference>
<dbReference type="PANTHER" id="PTHR33504">
    <property type="entry name" value="NADH DEHYDROGENASE (UBIQUINONE) 1 BETA SUBCOMPLEX, 4"/>
    <property type="match status" value="1"/>
</dbReference>
<reference evidence="2" key="2">
    <citation type="submission" date="2011-02" db="EMBL/GenBank/DDBJ databases">
        <authorList>
            <person name="MacLean D."/>
        </authorList>
    </citation>
    <scope>NUCLEOTIDE SEQUENCE</scope>
</reference>
<dbReference type="AlphaFoldDB" id="F0WVE2"/>
<dbReference type="SMART" id="SM00015">
    <property type="entry name" value="IQ"/>
    <property type="match status" value="2"/>
</dbReference>
<gene>
    <name evidence="2" type="primary">AlNc14C294G10282</name>
    <name evidence="2" type="ORF">ALNC14_115250</name>
</gene>
<dbReference type="PANTHER" id="PTHR33504:SF2">
    <property type="entry name" value="PROTEIN MFI"/>
    <property type="match status" value="1"/>
</dbReference>
<sequence>MRGSYVLRSIFHRNTAAATRCKRVFNQNAFTHRSLCSFTDDEDDCEDLPVPESPVIATHSITNFDPEADTNKFFALTQEDRTAFFPEAVTKRLVRAFDLIGYNHIMLRKPTAEILSVMKNWNQFTQSDRPPAYILDGARGTGKSLALLQIVHFARANNWIVLYVPRARSWCFRAPYVIPSTITPSKFDIDLYGQQMLKMLAKSHHHQLLEIPLRNEYGDRYYPTEKFEQRPKTGVKTNDAPLTLADIVEVGIREEDLACPAVVDLRAELNQVEEFPVLIAIDEFSSWYQDTIFGFDGKPVYPSDISVVDALLDVGPNGYLEDRKLKNGLFIGATTDRYPSKVKLWEKINFKEIRKTFGAYGSDEMESVLAYYTAIRFLVEEMTPAEIAHFQLMTKSNPGLVFDRASNCVCLHAHTEDIKAHSANVINAAKFTFGSRFSCVRAKTNNAYENATYCIQIFTLCAEIDQTTVGTANGRVSSSCNPNSGAQCNLFDKCEINTTYFQKYFRGVLCRMKYYVRANVNRGIVYQSPMQKYIVMRNGTFGNTSEFHDFTATRIQSWYRMQVARRRYMWKRFSVYPIAAFEIQIAWRKFHLEIPKPQISAYVMASQKIQNCWKSYRSRQQFQYYSSLLKFENTGDPIAILRAINPVEAKFLDASMSAHVRFRLGGFQFPPTIYYKIFTRSPICDLNAFSPKDYTKTHVFKTPQRKYLRVGNAFFRVRQSEQRTRNWYKRLEQNGWRPVSVKCIGDACNDSVSKTTAAQLSRSKLQYNKIPNGVNLRKLKKKKQINWMVKLYQNEKEKESKLEAEDSDFRDADEMIDWR</sequence>
<reference evidence="2" key="1">
    <citation type="journal article" date="2011" name="PLoS Biol.">
        <title>Gene gain and loss during evolution of obligate parasitism in the white rust pathogen of Arabidopsis thaliana.</title>
        <authorList>
            <person name="Kemen E."/>
            <person name="Gardiner A."/>
            <person name="Schultz-Larsen T."/>
            <person name="Kemen A.C."/>
            <person name="Balmuth A.L."/>
            <person name="Robert-Seilaniantz A."/>
            <person name="Bailey K."/>
            <person name="Holub E."/>
            <person name="Studholme D.J."/>
            <person name="Maclean D."/>
            <person name="Jones J.D."/>
        </authorList>
    </citation>
    <scope>NUCLEOTIDE SEQUENCE</scope>
</reference>
<protein>
    <submittedName>
        <fullName evidence="2">Uncharacterized protein AlNc14C294G10282</fullName>
    </submittedName>
</protein>
<dbReference type="Pfam" id="PF00612">
    <property type="entry name" value="IQ"/>
    <property type="match status" value="1"/>
</dbReference>
<dbReference type="SUPFAM" id="SSF52540">
    <property type="entry name" value="P-loop containing nucleoside triphosphate hydrolases"/>
    <property type="match status" value="1"/>
</dbReference>
<dbReference type="PROSITE" id="PS50096">
    <property type="entry name" value="IQ"/>
    <property type="match status" value="2"/>
</dbReference>
<evidence type="ECO:0000256" key="1">
    <source>
        <dbReference type="SAM" id="MobiDB-lite"/>
    </source>
</evidence>
<proteinExistence type="predicted"/>
<evidence type="ECO:0000313" key="2">
    <source>
        <dbReference type="EMBL" id="CCA25381.1"/>
    </source>
</evidence>
<dbReference type="InterPro" id="IPR027417">
    <property type="entry name" value="P-loop_NTPase"/>
</dbReference>
<dbReference type="HOGENOM" id="CLU_359610_0_0_1"/>
<accession>F0WVE2</accession>
<dbReference type="EMBL" id="FR824339">
    <property type="protein sequence ID" value="CCA25381.1"/>
    <property type="molecule type" value="Genomic_DNA"/>
</dbReference>